<dbReference type="PANTHER" id="PTHR20426:SF0">
    <property type="entry name" value="18S RRNA AMINOCARBOXYPROPYLTRANSFERASE"/>
    <property type="match status" value="1"/>
</dbReference>
<dbReference type="InterPro" id="IPR007209">
    <property type="entry name" value="RNaseL-inhib-like_metal-bd_dom"/>
</dbReference>
<protein>
    <recommendedName>
        <fullName evidence="6">18S rRNA aminocarboxypropyltransferase</fullName>
        <ecNumber evidence="6">2.5.1.157</ecNumber>
    </recommendedName>
</protein>
<feature type="compositionally biased region" description="Acidic residues" evidence="7">
    <location>
        <begin position="243"/>
        <end position="262"/>
    </location>
</feature>
<feature type="binding site" evidence="6">
    <location>
        <position position="123"/>
    </location>
    <ligand>
        <name>S-adenosyl-L-methionine</name>
        <dbReference type="ChEBI" id="CHEBI:59789"/>
    </ligand>
</feature>
<dbReference type="GO" id="GO:1904047">
    <property type="term" value="F:S-adenosyl-L-methionine binding"/>
    <property type="evidence" value="ECO:0007669"/>
    <property type="project" value="UniProtKB-UniRule"/>
</dbReference>
<dbReference type="InParanoid" id="K3WFG3"/>
<dbReference type="EMBL" id="GL376638">
    <property type="status" value="NOT_ANNOTATED_CDS"/>
    <property type="molecule type" value="Genomic_DNA"/>
</dbReference>
<feature type="binding site" evidence="6">
    <location>
        <position position="146"/>
    </location>
    <ligand>
        <name>S-adenosyl-L-methionine</name>
        <dbReference type="ChEBI" id="CHEBI:59789"/>
    </ligand>
</feature>
<feature type="region of interest" description="Disordered" evidence="7">
    <location>
        <begin position="236"/>
        <end position="301"/>
    </location>
</feature>
<dbReference type="GO" id="GO:0030490">
    <property type="term" value="P:maturation of SSU-rRNA"/>
    <property type="evidence" value="ECO:0007669"/>
    <property type="project" value="TreeGrafter"/>
</dbReference>
<evidence type="ECO:0000256" key="3">
    <source>
        <dbReference type="ARBA" id="ARBA00022552"/>
    </source>
</evidence>
<evidence type="ECO:0000313" key="11">
    <source>
        <dbReference type="Proteomes" id="UP000019132"/>
    </source>
</evidence>
<comment type="catalytic activity">
    <reaction evidence="6">
        <text>an N(1)-methylpseudouridine in rRNA + S-adenosyl-L-methionine = N(1)-methyl-N(3)-[(3S)-3-amino-3-carboxypropyl]pseudouridine in rRNA + S-methyl-5'-thioadenosine + H(+)</text>
        <dbReference type="Rhea" id="RHEA:63296"/>
        <dbReference type="Rhea" id="RHEA-COMP:11634"/>
        <dbReference type="Rhea" id="RHEA-COMP:16310"/>
        <dbReference type="ChEBI" id="CHEBI:15378"/>
        <dbReference type="ChEBI" id="CHEBI:17509"/>
        <dbReference type="ChEBI" id="CHEBI:59789"/>
        <dbReference type="ChEBI" id="CHEBI:74890"/>
        <dbReference type="ChEBI" id="CHEBI:146234"/>
        <dbReference type="EC" id="2.5.1.157"/>
    </reaction>
</comment>
<feature type="binding site" evidence="6">
    <location>
        <position position="75"/>
    </location>
    <ligand>
        <name>S-adenosyl-L-methionine</name>
        <dbReference type="ChEBI" id="CHEBI:59789"/>
    </ligand>
</feature>
<keyword evidence="3 6" id="KW-0698">rRNA processing</keyword>
<dbReference type="Proteomes" id="UP000019132">
    <property type="component" value="Unassembled WGS sequence"/>
</dbReference>
<dbReference type="InterPro" id="IPR022968">
    <property type="entry name" value="Tsr3-like"/>
</dbReference>
<feature type="region of interest" description="Disordered" evidence="7">
    <location>
        <begin position="1"/>
        <end position="51"/>
    </location>
</feature>
<dbReference type="Pfam" id="PF04068">
    <property type="entry name" value="Fer4_RLI"/>
    <property type="match status" value="1"/>
</dbReference>
<keyword evidence="11" id="KW-1185">Reference proteome</keyword>
<keyword evidence="1" id="KW-0963">Cytoplasm</keyword>
<dbReference type="AlphaFoldDB" id="K3WFG3"/>
<evidence type="ECO:0000256" key="1">
    <source>
        <dbReference type="ARBA" id="ARBA00022490"/>
    </source>
</evidence>
<evidence type="ECO:0000313" key="10">
    <source>
        <dbReference type="EnsemblProtists" id="PYU1_T003704"/>
    </source>
</evidence>
<dbReference type="HAMAP" id="MF_01116">
    <property type="entry name" value="TSR3"/>
    <property type="match status" value="1"/>
</dbReference>
<dbReference type="InterPro" id="IPR007177">
    <property type="entry name" value="Tsr3_C"/>
</dbReference>
<dbReference type="STRING" id="431595.K3WFG3"/>
<proteinExistence type="inferred from homology"/>
<dbReference type="PANTHER" id="PTHR20426">
    <property type="entry name" value="RIBOSOME BIOGENESIS PROTEIN TSR3 HOMOLOG"/>
    <property type="match status" value="1"/>
</dbReference>
<reference evidence="10" key="3">
    <citation type="submission" date="2015-02" db="UniProtKB">
        <authorList>
            <consortium name="EnsemblProtists"/>
        </authorList>
    </citation>
    <scope>IDENTIFICATION</scope>
    <source>
        <strain evidence="10">DAOM BR144</strain>
    </source>
</reference>
<keyword evidence="5 6" id="KW-0949">S-adenosyl-L-methionine</keyword>
<dbReference type="EnsemblProtists" id="PYU1_T003704">
    <property type="protein sequence ID" value="PYU1_T003704"/>
    <property type="gene ID" value="PYU1_G003694"/>
</dbReference>
<comment type="function">
    <text evidence="6">Aminocarboxypropyltransferase that catalyzes the aminocarboxypropyl transfer on pseudouridine in 18S rRNA. It constitutes the last step in biosynthesis of the hypermodified N1-methyl-N3-(3-amino-3-carboxypropyl) pseudouridine (m1acp3-Psi).</text>
</comment>
<evidence type="ECO:0000256" key="5">
    <source>
        <dbReference type="ARBA" id="ARBA00022691"/>
    </source>
</evidence>
<feature type="binding site" evidence="6">
    <location>
        <position position="161"/>
    </location>
    <ligand>
        <name>S-adenosyl-L-methionine</name>
        <dbReference type="ChEBI" id="CHEBI:59789"/>
    </ligand>
</feature>
<dbReference type="Pfam" id="PF04034">
    <property type="entry name" value="Ribo_biogen_C"/>
    <property type="match status" value="1"/>
</dbReference>
<keyword evidence="2 6" id="KW-0690">Ribosome biogenesis</keyword>
<comment type="similarity">
    <text evidence="6">Belongs to the TDD superfamily. TSR3 family.</text>
</comment>
<dbReference type="NCBIfam" id="NF002621">
    <property type="entry name" value="PRK02287.1"/>
    <property type="match status" value="1"/>
</dbReference>
<sequence length="413" mass="45328">MGKKNGDDAKAARGKSRSSESKPKGKGKGRGDRHGGAPADAERGGEESEANFKRRSFPVTLRMWDFQQCDSKRCTGRKLCRFGYVKSMKPGAHFRGLVLSPAGEQIVSPADREIVTSIGISVIDCSWAKVQELPYKQVRSGAHRLLPFLVAANSVNYGRPYKLSCAEAIAATLFIVGLQDEAFQVMEEFPWGMEFMKINMDCLEAYAACENSEEVIAAQNAYLAACEQEQRDRAKRFDLPSLESDDEDEEEADDDDEEEVELDSFGNAIPKRAKLPPTTQEQLFKNKTYGGGDEANDDEEEEDITELTKNLHLAAGAVKKTQEMREARAEQLKQGDAEGTETFAFSSMDDVKAQQLATVCLEKTAVAVSGDAVLQLPESVFHQWTADNVKHVAAENADEVGGAEKANDAPVEP</sequence>
<keyword evidence="4 6" id="KW-0808">Transferase</keyword>
<accession>K3WFG3</accession>
<evidence type="ECO:0000256" key="6">
    <source>
        <dbReference type="HAMAP-Rule" id="MF_03146"/>
    </source>
</evidence>
<feature type="domain" description="RNase L inhibitor RLI-like possible metal-binding" evidence="9">
    <location>
        <begin position="63"/>
        <end position="91"/>
    </location>
</feature>
<evidence type="ECO:0000256" key="7">
    <source>
        <dbReference type="SAM" id="MobiDB-lite"/>
    </source>
</evidence>
<evidence type="ECO:0000259" key="8">
    <source>
        <dbReference type="Pfam" id="PF04034"/>
    </source>
</evidence>
<dbReference type="OMA" id="YAACENS"/>
<reference evidence="11" key="1">
    <citation type="journal article" date="2010" name="Genome Biol.">
        <title>Genome sequence of the necrotrophic plant pathogen Pythium ultimum reveals original pathogenicity mechanisms and effector repertoire.</title>
        <authorList>
            <person name="Levesque C.A."/>
            <person name="Brouwer H."/>
            <person name="Cano L."/>
            <person name="Hamilton J.P."/>
            <person name="Holt C."/>
            <person name="Huitema E."/>
            <person name="Raffaele S."/>
            <person name="Robideau G.P."/>
            <person name="Thines M."/>
            <person name="Win J."/>
            <person name="Zerillo M.M."/>
            <person name="Beakes G.W."/>
            <person name="Boore J.L."/>
            <person name="Busam D."/>
            <person name="Dumas B."/>
            <person name="Ferriera S."/>
            <person name="Fuerstenberg S.I."/>
            <person name="Gachon C.M."/>
            <person name="Gaulin E."/>
            <person name="Govers F."/>
            <person name="Grenville-Briggs L."/>
            <person name="Horner N."/>
            <person name="Hostetler J."/>
            <person name="Jiang R.H."/>
            <person name="Johnson J."/>
            <person name="Krajaejun T."/>
            <person name="Lin H."/>
            <person name="Meijer H.J."/>
            <person name="Moore B."/>
            <person name="Morris P."/>
            <person name="Phuntmart V."/>
            <person name="Puiu D."/>
            <person name="Shetty J."/>
            <person name="Stajich J.E."/>
            <person name="Tripathy S."/>
            <person name="Wawra S."/>
            <person name="van West P."/>
            <person name="Whitty B.R."/>
            <person name="Coutinho P.M."/>
            <person name="Henrissat B."/>
            <person name="Martin F."/>
            <person name="Thomas P.D."/>
            <person name="Tyler B.M."/>
            <person name="De Vries R.P."/>
            <person name="Kamoun S."/>
            <person name="Yandell M."/>
            <person name="Tisserat N."/>
            <person name="Buell C.R."/>
        </authorList>
    </citation>
    <scope>NUCLEOTIDE SEQUENCE</scope>
    <source>
        <strain evidence="11">DAOM:BR144</strain>
    </source>
</reference>
<evidence type="ECO:0000256" key="2">
    <source>
        <dbReference type="ARBA" id="ARBA00022517"/>
    </source>
</evidence>
<name>K3WFG3_GLOUD</name>
<dbReference type="GO" id="GO:0106388">
    <property type="term" value="F:rRNA small subunit aminocarboxypropyltransferase activity"/>
    <property type="evidence" value="ECO:0007669"/>
    <property type="project" value="UniProtKB-EC"/>
</dbReference>
<dbReference type="GO" id="GO:0000455">
    <property type="term" value="P:enzyme-directed rRNA pseudouridine synthesis"/>
    <property type="evidence" value="ECO:0007669"/>
    <property type="project" value="UniProtKB-UniRule"/>
</dbReference>
<dbReference type="VEuPathDB" id="FungiDB:PYU1_G003694"/>
<dbReference type="HOGENOM" id="CLU_035060_1_0_1"/>
<feature type="domain" description="16S/18S rRNA aminocarboxypropyltransferase Tsr3 C-terminal" evidence="8">
    <location>
        <begin position="97"/>
        <end position="223"/>
    </location>
</feature>
<evidence type="ECO:0000259" key="9">
    <source>
        <dbReference type="Pfam" id="PF04068"/>
    </source>
</evidence>
<reference evidence="11" key="2">
    <citation type="submission" date="2010-04" db="EMBL/GenBank/DDBJ databases">
        <authorList>
            <person name="Buell R."/>
            <person name="Hamilton J."/>
            <person name="Hostetler J."/>
        </authorList>
    </citation>
    <scope>NUCLEOTIDE SEQUENCE [LARGE SCALE GENOMIC DNA]</scope>
    <source>
        <strain evidence="11">DAOM:BR144</strain>
    </source>
</reference>
<evidence type="ECO:0000256" key="4">
    <source>
        <dbReference type="ARBA" id="ARBA00022679"/>
    </source>
</evidence>
<dbReference type="EC" id="2.5.1.157" evidence="6"/>
<dbReference type="eggNOG" id="KOG3154">
    <property type="taxonomic scope" value="Eukaryota"/>
</dbReference>
<organism evidence="10 11">
    <name type="scientific">Globisporangium ultimum (strain ATCC 200006 / CBS 805.95 / DAOM BR144)</name>
    <name type="common">Pythium ultimum</name>
    <dbReference type="NCBI Taxonomy" id="431595"/>
    <lineage>
        <taxon>Eukaryota</taxon>
        <taxon>Sar</taxon>
        <taxon>Stramenopiles</taxon>
        <taxon>Oomycota</taxon>
        <taxon>Peronosporomycetes</taxon>
        <taxon>Pythiales</taxon>
        <taxon>Pythiaceae</taxon>
        <taxon>Globisporangium</taxon>
    </lineage>
</organism>